<keyword evidence="1" id="KW-0175">Coiled coil</keyword>
<dbReference type="OrthoDB" id="1117899at2"/>
<sequence length="172" mass="20198">MAQKASKNTLQNSALEKRTTEELLFFFAHDGSIDFSKKLAAGKILYDKKYDRHKLAEEKKKIKDDIRQQITNDCNPKNIEADHKKELIRNIFWSLALVVFVNSLTIVSNKGTDTFINDLIIELTLTTAIIMAMPFIRHIFKHNTLKNKLEECQRNRELLEHRLLKIEQEWPF</sequence>
<accession>A0A0S2HYX4</accession>
<dbReference type="KEGG" id="blq:L21SP5_01567"/>
<organism evidence="3 4">
    <name type="scientific">Salinivirga cyanobacteriivorans</name>
    <dbReference type="NCBI Taxonomy" id="1307839"/>
    <lineage>
        <taxon>Bacteria</taxon>
        <taxon>Pseudomonadati</taxon>
        <taxon>Bacteroidota</taxon>
        <taxon>Bacteroidia</taxon>
        <taxon>Bacteroidales</taxon>
        <taxon>Salinivirgaceae</taxon>
        <taxon>Salinivirga</taxon>
    </lineage>
</organism>
<proteinExistence type="predicted"/>
<evidence type="ECO:0000256" key="2">
    <source>
        <dbReference type="SAM" id="Phobius"/>
    </source>
</evidence>
<feature type="coiled-coil region" evidence="1">
    <location>
        <begin position="142"/>
        <end position="169"/>
    </location>
</feature>
<name>A0A0S2HYX4_9BACT</name>
<evidence type="ECO:0000256" key="1">
    <source>
        <dbReference type="SAM" id="Coils"/>
    </source>
</evidence>
<dbReference type="EMBL" id="CP013118">
    <property type="protein sequence ID" value="ALO15213.1"/>
    <property type="molecule type" value="Genomic_DNA"/>
</dbReference>
<reference evidence="3 4" key="1">
    <citation type="submission" date="2015-11" db="EMBL/GenBank/DDBJ databases">
        <title>Description and complete genome sequence of a novel strain predominating in hypersaline microbial mats and representing a new family of the Bacteriodetes phylum.</title>
        <authorList>
            <person name="Spring S."/>
            <person name="Bunk B."/>
            <person name="Sproer C."/>
            <person name="Klenk H.-P."/>
        </authorList>
    </citation>
    <scope>NUCLEOTIDE SEQUENCE [LARGE SCALE GENOMIC DNA]</scope>
    <source>
        <strain evidence="3 4">L21-Spi-D4</strain>
    </source>
</reference>
<feature type="transmembrane region" description="Helical" evidence="2">
    <location>
        <begin position="119"/>
        <end position="140"/>
    </location>
</feature>
<gene>
    <name evidence="3" type="ORF">L21SP5_01567</name>
</gene>
<dbReference type="AlphaFoldDB" id="A0A0S2HYX4"/>
<feature type="transmembrane region" description="Helical" evidence="2">
    <location>
        <begin position="87"/>
        <end position="107"/>
    </location>
</feature>
<dbReference type="RefSeq" id="WP_057952689.1">
    <property type="nucleotide sequence ID" value="NZ_CP013118.1"/>
</dbReference>
<keyword evidence="2" id="KW-0812">Transmembrane</keyword>
<protein>
    <submittedName>
        <fullName evidence="3">Uncharacterized protein</fullName>
    </submittedName>
</protein>
<dbReference type="Proteomes" id="UP000064893">
    <property type="component" value="Chromosome"/>
</dbReference>
<evidence type="ECO:0000313" key="4">
    <source>
        <dbReference type="Proteomes" id="UP000064893"/>
    </source>
</evidence>
<dbReference type="STRING" id="1307839.L21SP5_01567"/>
<keyword evidence="2" id="KW-0472">Membrane</keyword>
<keyword evidence="4" id="KW-1185">Reference proteome</keyword>
<evidence type="ECO:0000313" key="3">
    <source>
        <dbReference type="EMBL" id="ALO15213.1"/>
    </source>
</evidence>
<keyword evidence="2" id="KW-1133">Transmembrane helix</keyword>